<dbReference type="InterPro" id="IPR036322">
    <property type="entry name" value="WD40_repeat_dom_sf"/>
</dbReference>
<evidence type="ECO:0000313" key="4">
    <source>
        <dbReference type="Proteomes" id="UP001054945"/>
    </source>
</evidence>
<comment type="caution">
    <text evidence="3">The sequence shown here is derived from an EMBL/GenBank/DDBJ whole genome shotgun (WGS) entry which is preliminary data.</text>
</comment>
<dbReference type="InterPro" id="IPR042627">
    <property type="entry name" value="FBXW2"/>
</dbReference>
<dbReference type="PANTHER" id="PTHR44436">
    <property type="entry name" value="F-BOX/WD REPEAT-CONTAINING PROTEIN 2"/>
    <property type="match status" value="1"/>
</dbReference>
<accession>A0AAV4PX88</accession>
<reference evidence="3 4" key="1">
    <citation type="submission" date="2021-06" db="EMBL/GenBank/DDBJ databases">
        <title>Caerostris extrusa draft genome.</title>
        <authorList>
            <person name="Kono N."/>
            <person name="Arakawa K."/>
        </authorList>
    </citation>
    <scope>NUCLEOTIDE SEQUENCE [LARGE SCALE GENOMIC DNA]</scope>
</reference>
<dbReference type="PANTHER" id="PTHR44436:SF1">
    <property type="entry name" value="F-BOX_WD REPEAT-CONTAINING PROTEIN 2"/>
    <property type="match status" value="1"/>
</dbReference>
<dbReference type="InterPro" id="IPR015943">
    <property type="entry name" value="WD40/YVTN_repeat-like_dom_sf"/>
</dbReference>
<sequence length="240" mass="27544">MTKRLNHMKTYKCFSTKTYDRNLRRVTAVYYHKGKVATASDSKIIQIWDCEKDTCLLTIKTDSSIASVKFDDSILIASSYLGHMVSWDAISGQRLTEYMRHNHSCWVLKVMLSPYPAEKGSKHIDRQLLFSLDKTVIVVRMLNFITTDMSSEGLYITTLYSIKHGQPDNVSSFIPGLYFDVLDKETLAKVALWNLPPSRRIGPDCSQLCLGETDWLDGLDGKMIKVCYLLQQLMRIVFMF</sequence>
<dbReference type="SUPFAM" id="SSF50978">
    <property type="entry name" value="WD40 repeat-like"/>
    <property type="match status" value="1"/>
</dbReference>
<name>A0AAV4PX88_CAEEX</name>
<keyword evidence="1" id="KW-0853">WD repeat</keyword>
<protein>
    <submittedName>
        <fullName evidence="3">Uncharacterized protein</fullName>
    </submittedName>
</protein>
<organism evidence="3 4">
    <name type="scientific">Caerostris extrusa</name>
    <name type="common">Bark spider</name>
    <name type="synonym">Caerostris bankana</name>
    <dbReference type="NCBI Taxonomy" id="172846"/>
    <lineage>
        <taxon>Eukaryota</taxon>
        <taxon>Metazoa</taxon>
        <taxon>Ecdysozoa</taxon>
        <taxon>Arthropoda</taxon>
        <taxon>Chelicerata</taxon>
        <taxon>Arachnida</taxon>
        <taxon>Araneae</taxon>
        <taxon>Araneomorphae</taxon>
        <taxon>Entelegynae</taxon>
        <taxon>Araneoidea</taxon>
        <taxon>Araneidae</taxon>
        <taxon>Caerostris</taxon>
    </lineage>
</organism>
<evidence type="ECO:0000256" key="1">
    <source>
        <dbReference type="ARBA" id="ARBA00022574"/>
    </source>
</evidence>
<evidence type="ECO:0000256" key="2">
    <source>
        <dbReference type="ARBA" id="ARBA00022737"/>
    </source>
</evidence>
<dbReference type="Gene3D" id="2.130.10.10">
    <property type="entry name" value="YVTN repeat-like/Quinoprotein amine dehydrogenase"/>
    <property type="match status" value="1"/>
</dbReference>
<gene>
    <name evidence="3" type="primary">Fbxw2</name>
    <name evidence="3" type="ORF">CEXT_474371</name>
</gene>
<evidence type="ECO:0000313" key="3">
    <source>
        <dbReference type="EMBL" id="GIY01755.1"/>
    </source>
</evidence>
<keyword evidence="4" id="KW-1185">Reference proteome</keyword>
<dbReference type="AlphaFoldDB" id="A0AAV4PX88"/>
<dbReference type="Proteomes" id="UP001054945">
    <property type="component" value="Unassembled WGS sequence"/>
</dbReference>
<proteinExistence type="predicted"/>
<dbReference type="EMBL" id="BPLR01005365">
    <property type="protein sequence ID" value="GIY01755.1"/>
    <property type="molecule type" value="Genomic_DNA"/>
</dbReference>
<keyword evidence="2" id="KW-0677">Repeat</keyword>